<dbReference type="Proteomes" id="UP000257109">
    <property type="component" value="Unassembled WGS sequence"/>
</dbReference>
<dbReference type="GO" id="GO:0035091">
    <property type="term" value="F:phosphatidylinositol binding"/>
    <property type="evidence" value="ECO:0007669"/>
    <property type="project" value="InterPro"/>
</dbReference>
<dbReference type="SUPFAM" id="SSF54495">
    <property type="entry name" value="UBC-like"/>
    <property type="match status" value="1"/>
</dbReference>
<dbReference type="GO" id="GO:0043130">
    <property type="term" value="F:ubiquitin binding"/>
    <property type="evidence" value="ECO:0007669"/>
    <property type="project" value="InterPro"/>
</dbReference>
<dbReference type="Pfam" id="PF00179">
    <property type="entry name" value="UQ_con"/>
    <property type="match status" value="1"/>
</dbReference>
<dbReference type="SMART" id="SM00212">
    <property type="entry name" value="UBCc"/>
    <property type="match status" value="1"/>
</dbReference>
<dbReference type="AlphaFoldDB" id="A0A371FMG6"/>
<evidence type="ECO:0000256" key="1">
    <source>
        <dbReference type="ARBA" id="ARBA00007708"/>
    </source>
</evidence>
<dbReference type="PANTHER" id="PTHR45898">
    <property type="entry name" value="TOM1-LIKE PROTEIN"/>
    <property type="match status" value="1"/>
</dbReference>
<keyword evidence="5" id="KW-0547">Nucleotide-binding</keyword>
<evidence type="ECO:0000256" key="4">
    <source>
        <dbReference type="ARBA" id="ARBA00022679"/>
    </source>
</evidence>
<name>A0A371FMG6_MUCPR</name>
<feature type="non-terminal residue" evidence="11">
    <location>
        <position position="1"/>
    </location>
</feature>
<comment type="similarity">
    <text evidence="1">Belongs to the TOM1 family.</text>
</comment>
<feature type="compositionally biased region" description="Polar residues" evidence="9">
    <location>
        <begin position="66"/>
        <end position="89"/>
    </location>
</feature>
<evidence type="ECO:0000313" key="12">
    <source>
        <dbReference type="Proteomes" id="UP000257109"/>
    </source>
</evidence>
<feature type="region of interest" description="Disordered" evidence="9">
    <location>
        <begin position="191"/>
        <end position="264"/>
    </location>
</feature>
<dbReference type="STRING" id="157652.A0A371FMG6"/>
<dbReference type="OrthoDB" id="9973183at2759"/>
<feature type="compositionally biased region" description="Polar residues" evidence="9">
    <location>
        <begin position="210"/>
        <end position="222"/>
    </location>
</feature>
<reference evidence="11" key="1">
    <citation type="submission" date="2018-05" db="EMBL/GenBank/DDBJ databases">
        <title>Draft genome of Mucuna pruriens seed.</title>
        <authorList>
            <person name="Nnadi N.E."/>
            <person name="Vos R."/>
            <person name="Hasami M.H."/>
            <person name="Devisetty U.K."/>
            <person name="Aguiy J.C."/>
        </authorList>
    </citation>
    <scope>NUCLEOTIDE SEQUENCE [LARGE SCALE GENOMIC DNA]</scope>
    <source>
        <strain evidence="11">JCA_2017</strain>
    </source>
</reference>
<organism evidence="11 12">
    <name type="scientific">Mucuna pruriens</name>
    <name type="common">Velvet bean</name>
    <name type="synonym">Dolichos pruriens</name>
    <dbReference type="NCBI Taxonomy" id="157652"/>
    <lineage>
        <taxon>Eukaryota</taxon>
        <taxon>Viridiplantae</taxon>
        <taxon>Streptophyta</taxon>
        <taxon>Embryophyta</taxon>
        <taxon>Tracheophyta</taxon>
        <taxon>Spermatophyta</taxon>
        <taxon>Magnoliopsida</taxon>
        <taxon>eudicotyledons</taxon>
        <taxon>Gunneridae</taxon>
        <taxon>Pentapetalae</taxon>
        <taxon>rosids</taxon>
        <taxon>fabids</taxon>
        <taxon>Fabales</taxon>
        <taxon>Fabaceae</taxon>
        <taxon>Papilionoideae</taxon>
        <taxon>50 kb inversion clade</taxon>
        <taxon>NPAAA clade</taxon>
        <taxon>indigoferoid/millettioid clade</taxon>
        <taxon>Phaseoleae</taxon>
        <taxon>Mucuna</taxon>
    </lineage>
</organism>
<dbReference type="GO" id="GO:0061631">
    <property type="term" value="F:ubiquitin conjugating enzyme activity"/>
    <property type="evidence" value="ECO:0007669"/>
    <property type="project" value="UniProtKB-EC"/>
</dbReference>
<evidence type="ECO:0000256" key="5">
    <source>
        <dbReference type="ARBA" id="ARBA00022741"/>
    </source>
</evidence>
<feature type="region of interest" description="Disordered" evidence="9">
    <location>
        <begin position="36"/>
        <end position="110"/>
    </location>
</feature>
<dbReference type="GO" id="GO:0005524">
    <property type="term" value="F:ATP binding"/>
    <property type="evidence" value="ECO:0007669"/>
    <property type="project" value="UniProtKB-KW"/>
</dbReference>
<dbReference type="EC" id="2.3.2.23" evidence="2"/>
<evidence type="ECO:0000256" key="2">
    <source>
        <dbReference type="ARBA" id="ARBA00012486"/>
    </source>
</evidence>
<gene>
    <name evidence="11" type="primary">PEX4</name>
    <name evidence="11" type="ORF">CR513_40045</name>
</gene>
<evidence type="ECO:0000256" key="9">
    <source>
        <dbReference type="SAM" id="MobiDB-lite"/>
    </source>
</evidence>
<keyword evidence="3" id="KW-0962">Peroxisome biogenesis</keyword>
<dbReference type="Gene3D" id="3.10.110.10">
    <property type="entry name" value="Ubiquitin Conjugating Enzyme"/>
    <property type="match status" value="1"/>
</dbReference>
<dbReference type="InterPro" id="IPR000608">
    <property type="entry name" value="UBC"/>
</dbReference>
<dbReference type="CDD" id="cd23812">
    <property type="entry name" value="UBCc_ScPEX4-like"/>
    <property type="match status" value="1"/>
</dbReference>
<sequence length="596" mass="64720">MLLSTFRDESLLCQGLALNDDLQRVLAKYESIASGTSAQNHTEKLKPAPTGAFANVDSPLVDMGDSSKQTDGRSSSSAEAGSQTMNQSLLPAPPTSNGPAPPAKVDPKVDLLSGDYFNSPKADTSLALVPQGEQPPASPMSQQNALVLFDMFSNGGNAPAPTSVNNQPINFTGQTPLAPQFQQQQTFISQGMFYPNGSVPNAGSPRYEQSPYTQSTGPSWNGQAAQQQQPPSPVYGSGSGGSFPPPPWEAQPTENDSPVAGSQYPQPLQVTQMVMTHIQSTPHPQGPQAMGHGQAFGMYMPPNAGHMSTINNPVQNQLGLHPQHIQGVAGPYMVPHQMHNSPVASMYPQQMYGNQFAGYGYGQQPGVQYVEQQMYGLSVRDDSALRNPYQVSTASHLPPGRPSKPEDKLFGDLVNMAKVKPKPTPDRAVKLFSRLRLSSMQASRARLFKEYKEVQREKAVDPDIQLVCDDSNIFKWTALIKGPSETPYDGGVFQLAFSVPEQYPLQPPQVRFLTKIFHPNVHFKTGEICLDILKNAWSPAWTLQSVCRAIIALMAHPEPDSPLNCDSGNLLRSGDVRGYQSMARMYTRLAAMPKKG</sequence>
<evidence type="ECO:0000259" key="10">
    <source>
        <dbReference type="PROSITE" id="PS50127"/>
    </source>
</evidence>
<keyword evidence="7" id="KW-0067">ATP-binding</keyword>
<evidence type="ECO:0000256" key="8">
    <source>
        <dbReference type="PROSITE-ProRule" id="PRU10133"/>
    </source>
</evidence>
<dbReference type="PANTHER" id="PTHR45898:SF4">
    <property type="entry name" value="TARGET OF MYB PROTEIN 1"/>
    <property type="match status" value="1"/>
</dbReference>
<dbReference type="InterPro" id="IPR044836">
    <property type="entry name" value="TOL_plant"/>
</dbReference>
<dbReference type="InterPro" id="IPR016135">
    <property type="entry name" value="UBQ-conjugating_enzyme/RWD"/>
</dbReference>
<dbReference type="GO" id="GO:0043328">
    <property type="term" value="P:protein transport to vacuole involved in ubiquitin-dependent protein catabolic process via the multivesicular body sorting pathway"/>
    <property type="evidence" value="ECO:0007669"/>
    <property type="project" value="InterPro"/>
</dbReference>
<dbReference type="EMBL" id="QJKJ01008520">
    <property type="protein sequence ID" value="RDX79518.1"/>
    <property type="molecule type" value="Genomic_DNA"/>
</dbReference>
<comment type="caution">
    <text evidence="11">The sequence shown here is derived from an EMBL/GenBank/DDBJ whole genome shotgun (WGS) entry which is preliminary data.</text>
</comment>
<dbReference type="FunFam" id="3.10.110.10:FF:000044">
    <property type="entry name" value="protein PEROXIN-4 isoform X1"/>
    <property type="match status" value="1"/>
</dbReference>
<dbReference type="SUPFAM" id="SSF89009">
    <property type="entry name" value="GAT-like domain"/>
    <property type="match status" value="1"/>
</dbReference>
<feature type="compositionally biased region" description="Pro residues" evidence="9">
    <location>
        <begin position="91"/>
        <end position="104"/>
    </location>
</feature>
<dbReference type="PROSITE" id="PS50127">
    <property type="entry name" value="UBC_2"/>
    <property type="match status" value="1"/>
</dbReference>
<keyword evidence="12" id="KW-1185">Reference proteome</keyword>
<protein>
    <recommendedName>
        <fullName evidence="2">E2 ubiquitin-conjugating enzyme</fullName>
        <ecNumber evidence="2">2.3.2.23</ecNumber>
    </recommendedName>
</protein>
<evidence type="ECO:0000256" key="7">
    <source>
        <dbReference type="ARBA" id="ARBA00022840"/>
    </source>
</evidence>
<dbReference type="GO" id="GO:0007031">
    <property type="term" value="P:peroxisome organization"/>
    <property type="evidence" value="ECO:0007669"/>
    <property type="project" value="UniProtKB-KW"/>
</dbReference>
<evidence type="ECO:0000256" key="3">
    <source>
        <dbReference type="ARBA" id="ARBA00022593"/>
    </source>
</evidence>
<proteinExistence type="inferred from homology"/>
<evidence type="ECO:0000313" key="11">
    <source>
        <dbReference type="EMBL" id="RDX79518.1"/>
    </source>
</evidence>
<accession>A0A371FMG6</accession>
<keyword evidence="4" id="KW-0808">Transferase</keyword>
<dbReference type="InterPro" id="IPR023313">
    <property type="entry name" value="UBQ-conjugating_AS"/>
</dbReference>
<keyword evidence="6" id="KW-0833">Ubl conjugation pathway</keyword>
<evidence type="ECO:0000256" key="6">
    <source>
        <dbReference type="ARBA" id="ARBA00022786"/>
    </source>
</evidence>
<feature type="domain" description="UBC core" evidence="10">
    <location>
        <begin position="442"/>
        <end position="592"/>
    </location>
</feature>
<feature type="active site" description="Glycyl thioester intermediate" evidence="8">
    <location>
        <position position="529"/>
    </location>
</feature>
<dbReference type="PROSITE" id="PS00183">
    <property type="entry name" value="UBC_1"/>
    <property type="match status" value="1"/>
</dbReference>